<dbReference type="InterPro" id="IPR010987">
    <property type="entry name" value="Glutathione-S-Trfase_C-like"/>
</dbReference>
<feature type="domain" description="GST N-terminal" evidence="2">
    <location>
        <begin position="1"/>
        <end position="80"/>
    </location>
</feature>
<dbReference type="SUPFAM" id="SSF52833">
    <property type="entry name" value="Thioredoxin-like"/>
    <property type="match status" value="1"/>
</dbReference>
<reference evidence="4 5" key="1">
    <citation type="submission" date="2021-12" db="EMBL/GenBank/DDBJ databases">
        <title>Siccirubricoccus leaddurans sp. nov., a high concentration Zn2+ tolerance bacterium.</title>
        <authorList>
            <person name="Cao Y."/>
        </authorList>
    </citation>
    <scope>NUCLEOTIDE SEQUENCE [LARGE SCALE GENOMIC DNA]</scope>
    <source>
        <strain evidence="4 5">KC 17139</strain>
    </source>
</reference>
<feature type="domain" description="GST C-terminal" evidence="3">
    <location>
        <begin position="86"/>
        <end position="207"/>
    </location>
</feature>
<comment type="caution">
    <text evidence="4">The sequence shown here is derived from an EMBL/GenBank/DDBJ whole genome shotgun (WGS) entry which is preliminary data.</text>
</comment>
<dbReference type="CDD" id="cd03188">
    <property type="entry name" value="GST_C_Beta"/>
    <property type="match status" value="1"/>
</dbReference>
<evidence type="ECO:0000313" key="4">
    <source>
        <dbReference type="EMBL" id="MCO6418055.1"/>
    </source>
</evidence>
<dbReference type="RefSeq" id="WP_252954684.1">
    <property type="nucleotide sequence ID" value="NZ_JAFIRR010000113.1"/>
</dbReference>
<dbReference type="Pfam" id="PF00043">
    <property type="entry name" value="GST_C"/>
    <property type="match status" value="1"/>
</dbReference>
<dbReference type="Gene3D" id="1.20.1050.10">
    <property type="match status" value="1"/>
</dbReference>
<organism evidence="4 5">
    <name type="scientific">Siccirubricoccus soli</name>
    <dbReference type="NCBI Taxonomy" id="2899147"/>
    <lineage>
        <taxon>Bacteria</taxon>
        <taxon>Pseudomonadati</taxon>
        <taxon>Pseudomonadota</taxon>
        <taxon>Alphaproteobacteria</taxon>
        <taxon>Acetobacterales</taxon>
        <taxon>Roseomonadaceae</taxon>
        <taxon>Siccirubricoccus</taxon>
    </lineage>
</organism>
<proteinExistence type="inferred from homology"/>
<evidence type="ECO:0000256" key="1">
    <source>
        <dbReference type="RuleBase" id="RU003494"/>
    </source>
</evidence>
<dbReference type="InterPro" id="IPR040079">
    <property type="entry name" value="Glutathione_S-Trfase"/>
</dbReference>
<dbReference type="InterPro" id="IPR004046">
    <property type="entry name" value="GST_C"/>
</dbReference>
<dbReference type="Proteomes" id="UP001523392">
    <property type="component" value="Unassembled WGS sequence"/>
</dbReference>
<name>A0ABT1D7Z1_9PROT</name>
<dbReference type="SFLD" id="SFLDS00019">
    <property type="entry name" value="Glutathione_Transferase_(cytos"/>
    <property type="match status" value="1"/>
</dbReference>
<dbReference type="PANTHER" id="PTHR44051:SF8">
    <property type="entry name" value="GLUTATHIONE S-TRANSFERASE GSTA"/>
    <property type="match status" value="1"/>
</dbReference>
<evidence type="ECO:0000259" key="3">
    <source>
        <dbReference type="PROSITE" id="PS50405"/>
    </source>
</evidence>
<gene>
    <name evidence="4" type="ORF">JYK14_18080</name>
</gene>
<dbReference type="InterPro" id="IPR036282">
    <property type="entry name" value="Glutathione-S-Trfase_C_sf"/>
</dbReference>
<dbReference type="SUPFAM" id="SSF47616">
    <property type="entry name" value="GST C-terminal domain-like"/>
    <property type="match status" value="1"/>
</dbReference>
<sequence length="207" mass="22568">MYTLFTSPGSCSFASHLALEEAGLPFALSRVNFAADAQRSPEYLKVNPKGRVPALATPRGILTETPAILAFLAQSHPETGLLPVADPFEFGQAQSFNLYLCATVHVAHAHKGRGTRWADDPAAIAEMRRKVPETMAACFGLIEREMLRGPWVLGEEFSACDVYLFALTRWLEGDGVKLSTLPRVEAHFARMMARPAVQRALAAEAAL</sequence>
<accession>A0ABT1D7Z1</accession>
<dbReference type="CDD" id="cd03057">
    <property type="entry name" value="GST_N_Beta"/>
    <property type="match status" value="1"/>
</dbReference>
<dbReference type="SFLD" id="SFLDG00358">
    <property type="entry name" value="Main_(cytGST)"/>
    <property type="match status" value="1"/>
</dbReference>
<dbReference type="Gene3D" id="3.40.30.10">
    <property type="entry name" value="Glutaredoxin"/>
    <property type="match status" value="1"/>
</dbReference>
<dbReference type="PROSITE" id="PS50405">
    <property type="entry name" value="GST_CTER"/>
    <property type="match status" value="1"/>
</dbReference>
<protein>
    <submittedName>
        <fullName evidence="4">Glutathione S-transferase family protein</fullName>
    </submittedName>
</protein>
<dbReference type="InterPro" id="IPR036249">
    <property type="entry name" value="Thioredoxin-like_sf"/>
</dbReference>
<dbReference type="Pfam" id="PF02798">
    <property type="entry name" value="GST_N"/>
    <property type="match status" value="1"/>
</dbReference>
<evidence type="ECO:0000259" key="2">
    <source>
        <dbReference type="PROSITE" id="PS50404"/>
    </source>
</evidence>
<keyword evidence="5" id="KW-1185">Reference proteome</keyword>
<dbReference type="PROSITE" id="PS50404">
    <property type="entry name" value="GST_NTER"/>
    <property type="match status" value="1"/>
</dbReference>
<dbReference type="InterPro" id="IPR004045">
    <property type="entry name" value="Glutathione_S-Trfase_N"/>
</dbReference>
<evidence type="ECO:0000313" key="5">
    <source>
        <dbReference type="Proteomes" id="UP001523392"/>
    </source>
</evidence>
<dbReference type="PANTHER" id="PTHR44051">
    <property type="entry name" value="GLUTATHIONE S-TRANSFERASE-RELATED"/>
    <property type="match status" value="1"/>
</dbReference>
<dbReference type="SFLD" id="SFLDG01150">
    <property type="entry name" value="Main.1:_Beta-like"/>
    <property type="match status" value="1"/>
</dbReference>
<comment type="similarity">
    <text evidence="1">Belongs to the GST superfamily.</text>
</comment>
<dbReference type="EMBL" id="JAFIRR010000113">
    <property type="protein sequence ID" value="MCO6418055.1"/>
    <property type="molecule type" value="Genomic_DNA"/>
</dbReference>